<evidence type="ECO:0000313" key="3">
    <source>
        <dbReference type="Proteomes" id="UP000198604"/>
    </source>
</evidence>
<dbReference type="EMBL" id="CTEN01000002">
    <property type="protein sequence ID" value="CQR24840.1"/>
    <property type="molecule type" value="Genomic_DNA"/>
</dbReference>
<feature type="transmembrane region" description="Helical" evidence="1">
    <location>
        <begin position="176"/>
        <end position="194"/>
    </location>
</feature>
<feature type="transmembrane region" description="Helical" evidence="1">
    <location>
        <begin position="7"/>
        <end position="25"/>
    </location>
</feature>
<organism evidence="2 3">
    <name type="scientific">Streptococcus varani</name>
    <dbReference type="NCBI Taxonomy" id="1608583"/>
    <lineage>
        <taxon>Bacteria</taxon>
        <taxon>Bacillati</taxon>
        <taxon>Bacillota</taxon>
        <taxon>Bacilli</taxon>
        <taxon>Lactobacillales</taxon>
        <taxon>Streptococcaceae</taxon>
        <taxon>Streptococcus</taxon>
    </lineage>
</organism>
<gene>
    <name evidence="2" type="ORF">BN1356_01195</name>
</gene>
<dbReference type="Proteomes" id="UP000198604">
    <property type="component" value="Unassembled WGS sequence"/>
</dbReference>
<feature type="transmembrane region" description="Helical" evidence="1">
    <location>
        <begin position="144"/>
        <end position="169"/>
    </location>
</feature>
<feature type="transmembrane region" description="Helical" evidence="1">
    <location>
        <begin position="57"/>
        <end position="78"/>
    </location>
</feature>
<evidence type="ECO:0000313" key="2">
    <source>
        <dbReference type="EMBL" id="CQR24840.1"/>
    </source>
</evidence>
<feature type="transmembrane region" description="Helical" evidence="1">
    <location>
        <begin position="116"/>
        <end position="138"/>
    </location>
</feature>
<keyword evidence="1" id="KW-0812">Transmembrane</keyword>
<keyword evidence="3" id="KW-1185">Reference proteome</keyword>
<name>A0A0E4H4T9_9STRE</name>
<reference evidence="3" key="1">
    <citation type="submission" date="2015-03" db="EMBL/GenBank/DDBJ databases">
        <authorList>
            <person name="Urmite Genomes"/>
        </authorList>
    </citation>
    <scope>NUCLEOTIDE SEQUENCE [LARGE SCALE GENOMIC DNA]</scope>
    <source>
        <strain evidence="3">FF10</strain>
    </source>
</reference>
<keyword evidence="1" id="KW-1133">Transmembrane helix</keyword>
<accession>A0A0E4H4T9</accession>
<dbReference type="STRING" id="1608583.BN1356_01195"/>
<dbReference type="AlphaFoldDB" id="A0A0E4H4T9"/>
<dbReference type="OrthoDB" id="9921823at2"/>
<feature type="transmembrane region" description="Helical" evidence="1">
    <location>
        <begin position="200"/>
        <end position="217"/>
    </location>
</feature>
<sequence>MKTSRHWKLETFIVAVSFLVIPLIYLLFSPFFGQILFVPLVYTILPILVIKRYGYLFYYPLGVSLVYSLFLLILSWTWPLDFSLIPLAFGTILIPTVIGYLIGFFHLKFADPKQRWLLPIHCISSTVLVYVVTIQYMSQNANSLLAHLCTYIFLPFIFIGCQGLITYLYPSNRYSPLVTALVFQLIYAFTGHGYLSWLTFLYIGLAYGIMYLVIVYIKKEKFVW</sequence>
<feature type="transmembrane region" description="Helical" evidence="1">
    <location>
        <begin position="84"/>
        <end position="104"/>
    </location>
</feature>
<protein>
    <submittedName>
        <fullName evidence="2">Uncharacterized protein</fullName>
    </submittedName>
</protein>
<feature type="transmembrane region" description="Helical" evidence="1">
    <location>
        <begin position="31"/>
        <end position="50"/>
    </location>
</feature>
<evidence type="ECO:0000256" key="1">
    <source>
        <dbReference type="SAM" id="Phobius"/>
    </source>
</evidence>
<proteinExistence type="predicted"/>
<keyword evidence="1" id="KW-0472">Membrane</keyword>
<dbReference type="RefSeq" id="WP_093650441.1">
    <property type="nucleotide sequence ID" value="NZ_CTEN01000002.1"/>
</dbReference>